<dbReference type="PANTHER" id="PTHR32166">
    <property type="entry name" value="OSJNBA0013A04.12 PROTEIN"/>
    <property type="match status" value="1"/>
</dbReference>
<reference evidence="3" key="2">
    <citation type="submission" date="2021-01" db="UniProtKB">
        <authorList>
            <consortium name="EnsemblPlants"/>
        </authorList>
    </citation>
    <scope>IDENTIFICATION</scope>
</reference>
<evidence type="ECO:0000313" key="4">
    <source>
        <dbReference type="Proteomes" id="UP000594261"/>
    </source>
</evidence>
<dbReference type="GO" id="GO:0046983">
    <property type="term" value="F:protein dimerization activity"/>
    <property type="evidence" value="ECO:0007669"/>
    <property type="project" value="InterPro"/>
</dbReference>
<feature type="domain" description="DUF659" evidence="1">
    <location>
        <begin position="16"/>
        <end position="153"/>
    </location>
</feature>
<reference evidence="3 4" key="1">
    <citation type="journal article" date="2016" name="G3 (Bethesda)">
        <title>First Draft Assembly and Annotation of the Genome of a California Endemic Oak Quercus lobata Nee (Fagaceae).</title>
        <authorList>
            <person name="Sork V.L."/>
            <person name="Fitz-Gibbon S.T."/>
            <person name="Puiu D."/>
            <person name="Crepeau M."/>
            <person name="Gugger P.F."/>
            <person name="Sherman R."/>
            <person name="Stevens K."/>
            <person name="Langley C.H."/>
            <person name="Pellegrini M."/>
            <person name="Salzberg S.L."/>
        </authorList>
    </citation>
    <scope>NUCLEOTIDE SEQUENCE [LARGE SCALE GENOMIC DNA]</scope>
    <source>
        <strain evidence="3 4">cv. SW786</strain>
    </source>
</reference>
<dbReference type="EnsemblPlants" id="QL05p016189:mrna">
    <property type="protein sequence ID" value="QL05p016189:mrna"/>
    <property type="gene ID" value="QL05p016189"/>
</dbReference>
<dbReference type="Gramene" id="QL05p016189:mrna">
    <property type="protein sequence ID" value="QL05p016189:mrna"/>
    <property type="gene ID" value="QL05p016189"/>
</dbReference>
<name>A0A7N2LNF3_QUELO</name>
<evidence type="ECO:0000313" key="3">
    <source>
        <dbReference type="EnsemblPlants" id="QL05p016189:mrna"/>
    </source>
</evidence>
<dbReference type="InParanoid" id="A0A7N2LNF3"/>
<dbReference type="InterPro" id="IPR007021">
    <property type="entry name" value="DUF659"/>
</dbReference>
<dbReference type="Proteomes" id="UP000594261">
    <property type="component" value="Chromosome 5"/>
</dbReference>
<dbReference type="Pfam" id="PF05699">
    <property type="entry name" value="Dimer_Tnp_hAT"/>
    <property type="match status" value="1"/>
</dbReference>
<dbReference type="InterPro" id="IPR012337">
    <property type="entry name" value="RNaseH-like_sf"/>
</dbReference>
<evidence type="ECO:0000259" key="2">
    <source>
        <dbReference type="Pfam" id="PF05699"/>
    </source>
</evidence>
<evidence type="ECO:0000259" key="1">
    <source>
        <dbReference type="Pfam" id="PF04937"/>
    </source>
</evidence>
<sequence>MIKFAANNNLAGYVPPGYNKLRTTLLQKEKAHIEKLLRAIKDTWKEKGLSIVSDGWTDVQKRPLINFMATSQKVPIFIKSIDGTKEYKDKHFIADLFLKVVGEVGPQHVVQIITDNASVMKAAGSIVEAEYPHIFWSPCVVHTLNLALKNICAPKYSLQNEDAYNEYAPILHKVYEMWDSMIENVKKEIYQHEGKEDYEESPFYDVVHNILIERWTKNCTPLHCLAHSLNPKGRVAPHKDAEISVERNKCLKRIFPDPDDRQKVNVEFGLFNSLQAYDEDNMEDRWSYNPMLWWSTYGSTLPLLQTLALKLLEQPCSSSCAERNWSTYGFIHSMRRNKITPKCAEDLVFVHSNLRLLSRRRPEYNIGESKKWDIGGDNWDEPFGGPGLLEIAYLTLDEPEMETSIVENNDYVDDDDVVVL</sequence>
<feature type="domain" description="HAT C-terminal dimerisation" evidence="2">
    <location>
        <begin position="278"/>
        <end position="354"/>
    </location>
</feature>
<protein>
    <submittedName>
        <fullName evidence="3">Uncharacterized protein</fullName>
    </submittedName>
</protein>
<dbReference type="InterPro" id="IPR008906">
    <property type="entry name" value="HATC_C_dom"/>
</dbReference>
<dbReference type="PANTHER" id="PTHR32166:SF81">
    <property type="entry name" value="OS06G0658400 PROTEIN"/>
    <property type="match status" value="1"/>
</dbReference>
<keyword evidence="4" id="KW-1185">Reference proteome</keyword>
<dbReference type="AlphaFoldDB" id="A0A7N2LNF3"/>
<dbReference type="EMBL" id="LRBV02000005">
    <property type="status" value="NOT_ANNOTATED_CDS"/>
    <property type="molecule type" value="Genomic_DNA"/>
</dbReference>
<dbReference type="Pfam" id="PF04937">
    <property type="entry name" value="DUF659"/>
    <property type="match status" value="1"/>
</dbReference>
<organism evidence="3 4">
    <name type="scientific">Quercus lobata</name>
    <name type="common">Valley oak</name>
    <dbReference type="NCBI Taxonomy" id="97700"/>
    <lineage>
        <taxon>Eukaryota</taxon>
        <taxon>Viridiplantae</taxon>
        <taxon>Streptophyta</taxon>
        <taxon>Embryophyta</taxon>
        <taxon>Tracheophyta</taxon>
        <taxon>Spermatophyta</taxon>
        <taxon>Magnoliopsida</taxon>
        <taxon>eudicotyledons</taxon>
        <taxon>Gunneridae</taxon>
        <taxon>Pentapetalae</taxon>
        <taxon>rosids</taxon>
        <taxon>fabids</taxon>
        <taxon>Fagales</taxon>
        <taxon>Fagaceae</taxon>
        <taxon>Quercus</taxon>
    </lineage>
</organism>
<proteinExistence type="predicted"/>
<dbReference type="SUPFAM" id="SSF53098">
    <property type="entry name" value="Ribonuclease H-like"/>
    <property type="match status" value="1"/>
</dbReference>
<dbReference type="OMA" id="QWISEVI"/>
<accession>A0A7N2LNF3</accession>